<feature type="region of interest" description="Disordered" evidence="2">
    <location>
        <begin position="54"/>
        <end position="74"/>
    </location>
</feature>
<dbReference type="Gene3D" id="3.30.450.380">
    <property type="match status" value="1"/>
</dbReference>
<dbReference type="GO" id="GO:0016887">
    <property type="term" value="F:ATP hydrolysis activity"/>
    <property type="evidence" value="ECO:0007669"/>
    <property type="project" value="InterPro"/>
</dbReference>
<dbReference type="Gene3D" id="3.40.50.300">
    <property type="entry name" value="P-loop containing nucleotide triphosphate hydrolases"/>
    <property type="match status" value="1"/>
</dbReference>
<evidence type="ECO:0000259" key="3">
    <source>
        <dbReference type="Pfam" id="PF00437"/>
    </source>
</evidence>
<dbReference type="EMBL" id="CP165734">
    <property type="protein sequence ID" value="XDV57619.1"/>
    <property type="molecule type" value="Genomic_DNA"/>
</dbReference>
<dbReference type="RefSeq" id="WP_369722037.1">
    <property type="nucleotide sequence ID" value="NZ_CP165734.1"/>
</dbReference>
<accession>A0AB39XI34</accession>
<dbReference type="PANTHER" id="PTHR30486:SF15">
    <property type="entry name" value="TYPE II_IV SECRETION SYSTEM ATPASE"/>
    <property type="match status" value="1"/>
</dbReference>
<dbReference type="CDD" id="cd01130">
    <property type="entry name" value="VirB11-like_ATPase"/>
    <property type="match status" value="1"/>
</dbReference>
<evidence type="ECO:0000256" key="2">
    <source>
        <dbReference type="SAM" id="MobiDB-lite"/>
    </source>
</evidence>
<dbReference type="PANTHER" id="PTHR30486">
    <property type="entry name" value="TWITCHING MOTILITY PROTEIN PILT"/>
    <property type="match status" value="1"/>
</dbReference>
<organism evidence="4">
    <name type="scientific">Bradyrhizobium sp. LLZ17</name>
    <dbReference type="NCBI Taxonomy" id="3239388"/>
    <lineage>
        <taxon>Bacteria</taxon>
        <taxon>Pseudomonadati</taxon>
        <taxon>Pseudomonadota</taxon>
        <taxon>Alphaproteobacteria</taxon>
        <taxon>Hyphomicrobiales</taxon>
        <taxon>Nitrobacteraceae</taxon>
        <taxon>Bradyrhizobium</taxon>
    </lineage>
</organism>
<evidence type="ECO:0000313" key="4">
    <source>
        <dbReference type="EMBL" id="XDV57619.1"/>
    </source>
</evidence>
<name>A0AB39XI34_9BRAD</name>
<sequence>MKKFGRRADEMPTRLPTLMASSSTVAPGLPPVLLATPLTAPSLASSASASSSEAQALSASAPKREESSTHTVMSASLRERVIEQIEPAVAASVSREVLRRQIEEIIHGIANQERLELSGREQLRLAEEIADDMTGYGPLRQLLLDETINDIMINGPSNVYVERSGKLERVAVRFRDNDHITAVAQKIAAQVGRRVDESSPMVDCRLPDGSRVNIILPPLAIHGPCVSIRKFPSRRLNIAGMIENGSMTPALGQLLEIASRCRLNVLVSGGTGSGKTTLLNALSQFIDHSERIVTIEDAAELQLQQPHVISLETRPPSLEGTGQVTQRDLLWNALRMRPDRIVVGEVRGAEAFDMLQAMNTGHDGSISTVHANSARDALTRVENMVQMGQVNLPSRAIRAQIVAALDLIVQVERMRDGQRRIVQITEVIGLEGEVITTNDVALFEYKDEDVHGRISGTYRSTNAVPKFKSRLVYYGLERAWAEAMRQI</sequence>
<proteinExistence type="inferred from homology"/>
<comment type="similarity">
    <text evidence="1">Belongs to the GSP E family.</text>
</comment>
<evidence type="ECO:0000256" key="1">
    <source>
        <dbReference type="ARBA" id="ARBA00006611"/>
    </source>
</evidence>
<feature type="region of interest" description="Disordered" evidence="2">
    <location>
        <begin position="1"/>
        <end position="26"/>
    </location>
</feature>
<dbReference type="InterPro" id="IPR027417">
    <property type="entry name" value="P-loop_NTPase"/>
</dbReference>
<dbReference type="SUPFAM" id="SSF52540">
    <property type="entry name" value="P-loop containing nucleoside triphosphate hydrolases"/>
    <property type="match status" value="1"/>
</dbReference>
<protein>
    <submittedName>
        <fullName evidence="4">CpaF family protein</fullName>
    </submittedName>
</protein>
<dbReference type="AlphaFoldDB" id="A0AB39XI34"/>
<dbReference type="InterPro" id="IPR050921">
    <property type="entry name" value="T4SS_GSP_E_ATPase"/>
</dbReference>
<feature type="domain" description="Bacterial type II secretion system protein E" evidence="3">
    <location>
        <begin position="135"/>
        <end position="409"/>
    </location>
</feature>
<gene>
    <name evidence="4" type="ORF">AB8Z38_34760</name>
</gene>
<dbReference type="FunFam" id="3.30.450.380:FF:000003">
    <property type="entry name" value="Pilus assembly protein CpaF"/>
    <property type="match status" value="1"/>
</dbReference>
<feature type="compositionally biased region" description="Basic and acidic residues" evidence="2">
    <location>
        <begin position="1"/>
        <end position="12"/>
    </location>
</feature>
<dbReference type="InterPro" id="IPR001482">
    <property type="entry name" value="T2SS/T4SS_dom"/>
</dbReference>
<reference evidence="4" key="1">
    <citation type="submission" date="2024-08" db="EMBL/GenBank/DDBJ databases">
        <authorList>
            <person name="Chaddad Z."/>
            <person name="Lamrabet M."/>
            <person name="Bouhnik O."/>
            <person name="Alami S."/>
            <person name="Wipf D."/>
            <person name="Courty P.E."/>
            <person name="Missbah El Idrissi M."/>
        </authorList>
    </citation>
    <scope>NUCLEOTIDE SEQUENCE</scope>
    <source>
        <strain evidence="4">LLZ17</strain>
    </source>
</reference>
<dbReference type="Pfam" id="PF00437">
    <property type="entry name" value="T2SSE"/>
    <property type="match status" value="1"/>
</dbReference>